<feature type="compositionally biased region" description="Polar residues" evidence="1">
    <location>
        <begin position="75"/>
        <end position="85"/>
    </location>
</feature>
<proteinExistence type="predicted"/>
<organism evidence="3">
    <name type="scientific">Setaria italica</name>
    <name type="common">Foxtail millet</name>
    <name type="synonym">Panicum italicum</name>
    <dbReference type="NCBI Taxonomy" id="4555"/>
    <lineage>
        <taxon>Eukaryota</taxon>
        <taxon>Viridiplantae</taxon>
        <taxon>Streptophyta</taxon>
        <taxon>Embryophyta</taxon>
        <taxon>Tracheophyta</taxon>
        <taxon>Spermatophyta</taxon>
        <taxon>Magnoliopsida</taxon>
        <taxon>Liliopsida</taxon>
        <taxon>Poales</taxon>
        <taxon>Poaceae</taxon>
        <taxon>PACMAD clade</taxon>
        <taxon>Panicoideae</taxon>
        <taxon>Panicodae</taxon>
        <taxon>Paniceae</taxon>
        <taxon>Cenchrinae</taxon>
        <taxon>Setaria</taxon>
    </lineage>
</organism>
<feature type="region of interest" description="Disordered" evidence="1">
    <location>
        <begin position="1"/>
        <end position="85"/>
    </location>
</feature>
<dbReference type="PROSITE" id="PS50802">
    <property type="entry name" value="OTU"/>
    <property type="match status" value="1"/>
</dbReference>
<dbReference type="InterPro" id="IPR003323">
    <property type="entry name" value="OTU_dom"/>
</dbReference>
<evidence type="ECO:0000256" key="1">
    <source>
        <dbReference type="SAM" id="MobiDB-lite"/>
    </source>
</evidence>
<dbReference type="CDD" id="cd22749">
    <property type="entry name" value="Otubain_C65"/>
    <property type="match status" value="1"/>
</dbReference>
<protein>
    <recommendedName>
        <fullName evidence="2">OTU domain-containing protein</fullName>
    </recommendedName>
</protein>
<dbReference type="InterPro" id="IPR038765">
    <property type="entry name" value="Papain-like_cys_pep_sf"/>
</dbReference>
<accession>A0A368PLF0</accession>
<reference evidence="3" key="1">
    <citation type="journal article" date="2012" name="Nat. Biotechnol.">
        <title>Reference genome sequence of the model plant Setaria.</title>
        <authorList>
            <person name="Bennetzen J.L."/>
            <person name="Schmutz J."/>
            <person name="Wang H."/>
            <person name="Percifield R."/>
            <person name="Hawkins J."/>
            <person name="Pontaroli A.C."/>
            <person name="Estep M."/>
            <person name="Feng L."/>
            <person name="Vaughn J.N."/>
            <person name="Grimwood J."/>
            <person name="Jenkins J."/>
            <person name="Barry K."/>
            <person name="Lindquist E."/>
            <person name="Hellsten U."/>
            <person name="Deshpande S."/>
            <person name="Wang X."/>
            <person name="Wu X."/>
            <person name="Mitros T."/>
            <person name="Triplett J."/>
            <person name="Yang X."/>
            <person name="Ye C.Y."/>
            <person name="Mauro-Herrera M."/>
            <person name="Wang L."/>
            <person name="Li P."/>
            <person name="Sharma M."/>
            <person name="Sharma R."/>
            <person name="Ronald P.C."/>
            <person name="Panaud O."/>
            <person name="Kellogg E.A."/>
            <person name="Brutnell T.P."/>
            <person name="Doust A.N."/>
            <person name="Tuskan G.A."/>
            <person name="Rokhsar D."/>
            <person name="Devos K.M."/>
        </authorList>
    </citation>
    <scope>NUCLEOTIDE SEQUENCE [LARGE SCALE GENOMIC DNA]</scope>
    <source>
        <strain evidence="3">Yugu1</strain>
    </source>
</reference>
<reference evidence="3" key="2">
    <citation type="submission" date="2015-07" db="EMBL/GenBank/DDBJ databases">
        <authorList>
            <person name="Noorani M."/>
        </authorList>
    </citation>
    <scope>NUCLEOTIDE SEQUENCE</scope>
    <source>
        <strain evidence="3">Yugu1</strain>
    </source>
</reference>
<evidence type="ECO:0000313" key="3">
    <source>
        <dbReference type="EMBL" id="RCV06575.1"/>
    </source>
</evidence>
<sequence length="571" mass="64777">MASGPGGARCGIRIQKPVNRHRDESSAAAAAAEPPPPAPPSDGLQEWAHGPPGSRGRNPSASAAAKRKGKKVLSPSPTSFECSMSPVSSDIVSVSGARQSSHVDTLVDGGGRPNVSWKNPLVEGIMEVPKVTRHIDLNEVFDYVLLERQWVKVEEMEMQHSLQQGKPPIIWPEKIHKKSLWSKLKGGMENMFSERIERQMHDCNPDSTEMVPHVNHQKMCEDITFVSGFSIFLKSLTEMAAGRGVIFHSNALNLRRAYSEFRPVHGDGDCFYMGFIFSYLEQVLHRQDTHEEHRLLATVRGVARQQARLGWTSEFSWRHKAFKILIKKVMRWKRHRRWKHVPTTNSYRTQKLLNFFSGYGRTNDIFTFLRLVAAIWICSHSEEFEPLVPELNEDCTLRDWCCREVIQCKVFTDHVQMTALVTTLGVPLRVEYLLQGAGQDLYTGQEDTQDDTPRNTCWPRRHHQVPRGHVVPCVTVLYTNAHYDIIYPHCRDVPSVDERCSQQIAQVQRLVAASSSQQIARGDSWSGRNSSQRIARGKSSTGVQIQINMMCRRKLTSTSAHEYDECRSIAE</sequence>
<dbReference type="STRING" id="4555.A0A368PLF0"/>
<dbReference type="OrthoDB" id="640208at2759"/>
<dbReference type="Gene3D" id="1.20.1300.20">
    <property type="entry name" value="Peptidase C65 Otubain, subdomain 2"/>
    <property type="match status" value="1"/>
</dbReference>
<gene>
    <name evidence="3" type="ORF">SETIT_1G173800v2</name>
</gene>
<dbReference type="FunFam" id="1.20.1300.20:FF:000004">
    <property type="entry name" value="RNA-binding protein 8A"/>
    <property type="match status" value="1"/>
</dbReference>
<name>A0A368PLF0_SETIT</name>
<dbReference type="PANTHER" id="PTHR12931">
    <property type="entry name" value="UBIQUITIN THIOLESTERASE PROTEIN OTUB"/>
    <property type="match status" value="1"/>
</dbReference>
<evidence type="ECO:0000259" key="2">
    <source>
        <dbReference type="PROSITE" id="PS50802"/>
    </source>
</evidence>
<dbReference type="Pfam" id="PF10275">
    <property type="entry name" value="Peptidase_C65"/>
    <property type="match status" value="1"/>
</dbReference>
<dbReference type="EMBL" id="CM003528">
    <property type="protein sequence ID" value="RCV06575.1"/>
    <property type="molecule type" value="Genomic_DNA"/>
</dbReference>
<dbReference type="SUPFAM" id="SSF54001">
    <property type="entry name" value="Cysteine proteinases"/>
    <property type="match status" value="1"/>
</dbReference>
<feature type="domain" description="OTU" evidence="2">
    <location>
        <begin position="259"/>
        <end position="489"/>
    </location>
</feature>
<dbReference type="InterPro" id="IPR019400">
    <property type="entry name" value="Peptidase_C65_otubain"/>
</dbReference>
<dbReference type="InterPro" id="IPR042467">
    <property type="entry name" value="Peptidase_C65_otubain_sub2"/>
</dbReference>
<dbReference type="AlphaFoldDB" id="A0A368PLF0"/>
<dbReference type="PANTHER" id="PTHR12931:SF17">
    <property type="entry name" value="OS02G0521500 PROTEIN"/>
    <property type="match status" value="1"/>
</dbReference>